<feature type="non-terminal residue" evidence="2">
    <location>
        <position position="1"/>
    </location>
</feature>
<gene>
    <name evidence="2" type="ORF">M9458_035562</name>
</gene>
<dbReference type="EMBL" id="JAMKFB020000017">
    <property type="protein sequence ID" value="KAL0170966.1"/>
    <property type="molecule type" value="Genomic_DNA"/>
</dbReference>
<keyword evidence="3" id="KW-1185">Reference proteome</keyword>
<proteinExistence type="predicted"/>
<reference evidence="2 3" key="1">
    <citation type="submission" date="2024-05" db="EMBL/GenBank/DDBJ databases">
        <title>Genome sequencing and assembly of Indian major carp, Cirrhinus mrigala (Hamilton, 1822).</title>
        <authorList>
            <person name="Mohindra V."/>
            <person name="Chowdhury L.M."/>
            <person name="Lal K."/>
            <person name="Jena J.K."/>
        </authorList>
    </citation>
    <scope>NUCLEOTIDE SEQUENCE [LARGE SCALE GENOMIC DNA]</scope>
    <source>
        <strain evidence="2">CM1030</strain>
        <tissue evidence="2">Blood</tissue>
    </source>
</reference>
<protein>
    <submittedName>
        <fullName evidence="2">Uncharacterized protein</fullName>
    </submittedName>
</protein>
<feature type="signal peptide" evidence="1">
    <location>
        <begin position="1"/>
        <end position="18"/>
    </location>
</feature>
<evidence type="ECO:0000313" key="3">
    <source>
        <dbReference type="Proteomes" id="UP001529510"/>
    </source>
</evidence>
<accession>A0ABD0PBI6</accession>
<organism evidence="2 3">
    <name type="scientific">Cirrhinus mrigala</name>
    <name type="common">Mrigala</name>
    <dbReference type="NCBI Taxonomy" id="683832"/>
    <lineage>
        <taxon>Eukaryota</taxon>
        <taxon>Metazoa</taxon>
        <taxon>Chordata</taxon>
        <taxon>Craniata</taxon>
        <taxon>Vertebrata</taxon>
        <taxon>Euteleostomi</taxon>
        <taxon>Actinopterygii</taxon>
        <taxon>Neopterygii</taxon>
        <taxon>Teleostei</taxon>
        <taxon>Ostariophysi</taxon>
        <taxon>Cypriniformes</taxon>
        <taxon>Cyprinidae</taxon>
        <taxon>Labeoninae</taxon>
        <taxon>Labeonini</taxon>
        <taxon>Cirrhinus</taxon>
    </lineage>
</organism>
<keyword evidence="1" id="KW-0732">Signal</keyword>
<dbReference type="Proteomes" id="UP001529510">
    <property type="component" value="Unassembled WGS sequence"/>
</dbReference>
<evidence type="ECO:0000313" key="2">
    <source>
        <dbReference type="EMBL" id="KAL0170966.1"/>
    </source>
</evidence>
<name>A0ABD0PBI6_CIRMR</name>
<comment type="caution">
    <text evidence="2">The sequence shown here is derived from an EMBL/GenBank/DDBJ whole genome shotgun (WGS) entry which is preliminary data.</text>
</comment>
<feature type="non-terminal residue" evidence="2">
    <location>
        <position position="53"/>
    </location>
</feature>
<sequence length="53" mass="5856">HLHTLFLFLVVPSQNLSGGRHAPRYSYDPSIFAFRPLSNAPPCSPLLPAEEPP</sequence>
<dbReference type="AlphaFoldDB" id="A0ABD0PBI6"/>
<feature type="chain" id="PRO_5044742371" evidence="1">
    <location>
        <begin position="19"/>
        <end position="53"/>
    </location>
</feature>
<evidence type="ECO:0000256" key="1">
    <source>
        <dbReference type="SAM" id="SignalP"/>
    </source>
</evidence>